<gene>
    <name evidence="2" type="ORF">CDAR_533061</name>
</gene>
<comment type="caution">
    <text evidence="2">The sequence shown here is derived from an EMBL/GenBank/DDBJ whole genome shotgun (WGS) entry which is preliminary data.</text>
</comment>
<evidence type="ECO:0000256" key="1">
    <source>
        <dbReference type="SAM" id="SignalP"/>
    </source>
</evidence>
<organism evidence="2 3">
    <name type="scientific">Caerostris darwini</name>
    <dbReference type="NCBI Taxonomy" id="1538125"/>
    <lineage>
        <taxon>Eukaryota</taxon>
        <taxon>Metazoa</taxon>
        <taxon>Ecdysozoa</taxon>
        <taxon>Arthropoda</taxon>
        <taxon>Chelicerata</taxon>
        <taxon>Arachnida</taxon>
        <taxon>Araneae</taxon>
        <taxon>Araneomorphae</taxon>
        <taxon>Entelegynae</taxon>
        <taxon>Araneoidea</taxon>
        <taxon>Araneidae</taxon>
        <taxon>Caerostris</taxon>
    </lineage>
</organism>
<protein>
    <recommendedName>
        <fullName evidence="4">Secreted protein</fullName>
    </recommendedName>
</protein>
<feature type="signal peptide" evidence="1">
    <location>
        <begin position="1"/>
        <end position="23"/>
    </location>
</feature>
<keyword evidence="1" id="KW-0732">Signal</keyword>
<evidence type="ECO:0000313" key="3">
    <source>
        <dbReference type="Proteomes" id="UP001054837"/>
    </source>
</evidence>
<accession>A0AAV4SHE0</accession>
<keyword evidence="3" id="KW-1185">Reference proteome</keyword>
<dbReference type="Proteomes" id="UP001054837">
    <property type="component" value="Unassembled WGS sequence"/>
</dbReference>
<proteinExistence type="predicted"/>
<dbReference type="AlphaFoldDB" id="A0AAV4SHE0"/>
<sequence>MSLKLWSVTFMLTHLLPLRLIHSKEWRRTFHNKVQPKQPAKRDKRSDLLIINWTNALRKAENRWHKRWSSSLMWLLNSLIGLWVKKKHYPSFPHSPC</sequence>
<reference evidence="2 3" key="1">
    <citation type="submission" date="2021-06" db="EMBL/GenBank/DDBJ databases">
        <title>Caerostris darwini draft genome.</title>
        <authorList>
            <person name="Kono N."/>
            <person name="Arakawa K."/>
        </authorList>
    </citation>
    <scope>NUCLEOTIDE SEQUENCE [LARGE SCALE GENOMIC DNA]</scope>
</reference>
<evidence type="ECO:0008006" key="4">
    <source>
        <dbReference type="Google" id="ProtNLM"/>
    </source>
</evidence>
<feature type="chain" id="PRO_5043394268" description="Secreted protein" evidence="1">
    <location>
        <begin position="24"/>
        <end position="97"/>
    </location>
</feature>
<name>A0AAV4SHE0_9ARAC</name>
<dbReference type="EMBL" id="BPLQ01007783">
    <property type="protein sequence ID" value="GIY32379.1"/>
    <property type="molecule type" value="Genomic_DNA"/>
</dbReference>
<evidence type="ECO:0000313" key="2">
    <source>
        <dbReference type="EMBL" id="GIY32379.1"/>
    </source>
</evidence>